<keyword evidence="1" id="KW-0489">Methyltransferase</keyword>
<keyword evidence="3" id="KW-0949">S-adenosyl-L-methionine</keyword>
<protein>
    <recommendedName>
        <fullName evidence="6">SET domain-containing protein</fullName>
    </recommendedName>
</protein>
<evidence type="ECO:0000256" key="1">
    <source>
        <dbReference type="ARBA" id="ARBA00022603"/>
    </source>
</evidence>
<keyword evidence="5" id="KW-1185">Reference proteome</keyword>
<dbReference type="PANTHER" id="PTHR13271:SF47">
    <property type="entry name" value="ACTIN-HISTIDINE N-METHYLTRANSFERASE"/>
    <property type="match status" value="1"/>
</dbReference>
<evidence type="ECO:0000256" key="3">
    <source>
        <dbReference type="ARBA" id="ARBA00022691"/>
    </source>
</evidence>
<proteinExistence type="predicted"/>
<evidence type="ECO:0000313" key="5">
    <source>
        <dbReference type="Proteomes" id="UP001219567"/>
    </source>
</evidence>
<dbReference type="Gene3D" id="3.90.1410.10">
    <property type="entry name" value="set domain protein methyltransferase, domain 1"/>
    <property type="match status" value="1"/>
</dbReference>
<gene>
    <name evidence="4" type="ORF">MYAM1_000739</name>
</gene>
<dbReference type="GO" id="GO:0032259">
    <property type="term" value="P:methylation"/>
    <property type="evidence" value="ECO:0007669"/>
    <property type="project" value="UniProtKB-KW"/>
</dbReference>
<sequence length="257" mass="29701">MEDALAEYVTHASRQTPKVKLSHSVAASLPRAFPTSPLLWQIRSNTEDQKLFQLLSYTAKSRARNVLQRFEQDWQRVEDARRNTPGFLQEIWQGLAQTNFAPPFNQDDFLWAWLCTNSRCIYMDFNYLDHADNLTLAPLLDMANHTAIPWLECNVRYSSSRNLELLAPNKPRPENAGRIGLRKGDEVCITYGAHANSTLLAEYGFVLPRTLFPEESVWRGNRYCDICLDELIEKAIDDQGELGTWKRDLLISEQYWT</sequence>
<evidence type="ECO:0000313" key="4">
    <source>
        <dbReference type="EMBL" id="WFC98018.1"/>
    </source>
</evidence>
<dbReference type="AlphaFoldDB" id="A0AAJ5YRN5"/>
<reference evidence="4 5" key="1">
    <citation type="submission" date="2023-03" db="EMBL/GenBank/DDBJ databases">
        <title>Mating type loci evolution in Malassezia.</title>
        <authorList>
            <person name="Coelho M.A."/>
        </authorList>
    </citation>
    <scope>NUCLEOTIDE SEQUENCE [LARGE SCALE GENOMIC DNA]</scope>
    <source>
        <strain evidence="4 5">CBS 9725</strain>
    </source>
</reference>
<organism evidence="4 5">
    <name type="scientific">Malassezia yamatoensis</name>
    <dbReference type="NCBI Taxonomy" id="253288"/>
    <lineage>
        <taxon>Eukaryota</taxon>
        <taxon>Fungi</taxon>
        <taxon>Dikarya</taxon>
        <taxon>Basidiomycota</taxon>
        <taxon>Ustilaginomycotina</taxon>
        <taxon>Malasseziomycetes</taxon>
        <taxon>Malasseziales</taxon>
        <taxon>Malasseziaceae</taxon>
        <taxon>Malassezia</taxon>
    </lineage>
</organism>
<dbReference type="GO" id="GO:0016279">
    <property type="term" value="F:protein-lysine N-methyltransferase activity"/>
    <property type="evidence" value="ECO:0007669"/>
    <property type="project" value="TreeGrafter"/>
</dbReference>
<dbReference type="SUPFAM" id="SSF82199">
    <property type="entry name" value="SET domain"/>
    <property type="match status" value="1"/>
</dbReference>
<evidence type="ECO:0008006" key="6">
    <source>
        <dbReference type="Google" id="ProtNLM"/>
    </source>
</evidence>
<dbReference type="InterPro" id="IPR050600">
    <property type="entry name" value="SETD3_SETD6_MTase"/>
</dbReference>
<keyword evidence="2" id="KW-0808">Transferase</keyword>
<accession>A0AAJ5YRN5</accession>
<dbReference type="PANTHER" id="PTHR13271">
    <property type="entry name" value="UNCHARACTERIZED PUTATIVE METHYLTRANSFERASE"/>
    <property type="match status" value="1"/>
</dbReference>
<dbReference type="Proteomes" id="UP001219567">
    <property type="component" value="Chromosome 1"/>
</dbReference>
<evidence type="ECO:0000256" key="2">
    <source>
        <dbReference type="ARBA" id="ARBA00022679"/>
    </source>
</evidence>
<dbReference type="EMBL" id="CP119943">
    <property type="protein sequence ID" value="WFC98018.1"/>
    <property type="molecule type" value="Genomic_DNA"/>
</dbReference>
<name>A0AAJ5YRN5_9BASI</name>
<dbReference type="InterPro" id="IPR046341">
    <property type="entry name" value="SET_dom_sf"/>
</dbReference>